<dbReference type="InterPro" id="IPR016163">
    <property type="entry name" value="Ald_DH_C"/>
</dbReference>
<name>A0ABW1RKY8_9LACO</name>
<dbReference type="NCBIfam" id="NF001221">
    <property type="entry name" value="PRK00197.1"/>
    <property type="match status" value="1"/>
</dbReference>
<comment type="subcellular location">
    <subcellularLocation>
        <location evidence="7">Cytoplasm</location>
    </subcellularLocation>
</comment>
<dbReference type="CDD" id="cd07079">
    <property type="entry name" value="ALDH_F18-19_ProA-GPR"/>
    <property type="match status" value="1"/>
</dbReference>
<dbReference type="PANTHER" id="PTHR11063:SF8">
    <property type="entry name" value="DELTA-1-PYRROLINE-5-CARBOXYLATE SYNTHASE"/>
    <property type="match status" value="1"/>
</dbReference>
<gene>
    <name evidence="7" type="primary">proA</name>
    <name evidence="9" type="ORF">ACFQGP_14660</name>
</gene>
<dbReference type="PROSITE" id="PS01223">
    <property type="entry name" value="PROA"/>
    <property type="match status" value="1"/>
</dbReference>
<dbReference type="InterPro" id="IPR016162">
    <property type="entry name" value="Ald_DH_N"/>
</dbReference>
<evidence type="ECO:0000256" key="5">
    <source>
        <dbReference type="ARBA" id="ARBA00023002"/>
    </source>
</evidence>
<dbReference type="Pfam" id="PF00171">
    <property type="entry name" value="Aldedh"/>
    <property type="match status" value="2"/>
</dbReference>
<comment type="function">
    <text evidence="7">Catalyzes the NADPH-dependent reduction of L-glutamate 5-phosphate into L-glutamate 5-semialdehyde and phosphate. The product spontaneously undergoes cyclization to form 1-pyrroline-5-carboxylate.</text>
</comment>
<keyword evidence="10" id="KW-1185">Reference proteome</keyword>
<evidence type="ECO:0000256" key="4">
    <source>
        <dbReference type="ARBA" id="ARBA00022857"/>
    </source>
</evidence>
<reference evidence="10" key="1">
    <citation type="journal article" date="2019" name="Int. J. Syst. Evol. Microbiol.">
        <title>The Global Catalogue of Microorganisms (GCM) 10K type strain sequencing project: providing services to taxonomists for standard genome sequencing and annotation.</title>
        <authorList>
            <consortium name="The Broad Institute Genomics Platform"/>
            <consortium name="The Broad Institute Genome Sequencing Center for Infectious Disease"/>
            <person name="Wu L."/>
            <person name="Ma J."/>
        </authorList>
    </citation>
    <scope>NUCLEOTIDE SEQUENCE [LARGE SCALE GENOMIC DNA]</scope>
    <source>
        <strain evidence="10">CCM 8904</strain>
    </source>
</reference>
<dbReference type="EMBL" id="JBHSSL010000117">
    <property type="protein sequence ID" value="MFC6171800.1"/>
    <property type="molecule type" value="Genomic_DNA"/>
</dbReference>
<dbReference type="Gene3D" id="3.40.309.10">
    <property type="entry name" value="Aldehyde Dehydrogenase, Chain A, domain 2"/>
    <property type="match status" value="1"/>
</dbReference>
<dbReference type="PIRSF" id="PIRSF000151">
    <property type="entry name" value="GPR"/>
    <property type="match status" value="1"/>
</dbReference>
<evidence type="ECO:0000313" key="9">
    <source>
        <dbReference type="EMBL" id="MFC6171800.1"/>
    </source>
</evidence>
<comment type="caution">
    <text evidence="9">The sequence shown here is derived from an EMBL/GenBank/DDBJ whole genome shotgun (WGS) entry which is preliminary data.</text>
</comment>
<dbReference type="InterPro" id="IPR000965">
    <property type="entry name" value="GPR_dom"/>
</dbReference>
<dbReference type="InterPro" id="IPR016161">
    <property type="entry name" value="Ald_DH/histidinol_DH"/>
</dbReference>
<organism evidence="9 10">
    <name type="scientific">Loigolactobacillus jiayinensis</name>
    <dbReference type="NCBI Taxonomy" id="2486016"/>
    <lineage>
        <taxon>Bacteria</taxon>
        <taxon>Bacillati</taxon>
        <taxon>Bacillota</taxon>
        <taxon>Bacilli</taxon>
        <taxon>Lactobacillales</taxon>
        <taxon>Lactobacillaceae</taxon>
        <taxon>Loigolactobacillus</taxon>
    </lineage>
</organism>
<evidence type="ECO:0000256" key="1">
    <source>
        <dbReference type="ARBA" id="ARBA00004985"/>
    </source>
</evidence>
<evidence type="ECO:0000313" key="10">
    <source>
        <dbReference type="Proteomes" id="UP001596289"/>
    </source>
</evidence>
<keyword evidence="4 7" id="KW-0521">NADP</keyword>
<dbReference type="Proteomes" id="UP001596289">
    <property type="component" value="Unassembled WGS sequence"/>
</dbReference>
<dbReference type="HAMAP" id="MF_00412">
    <property type="entry name" value="ProA"/>
    <property type="match status" value="1"/>
</dbReference>
<evidence type="ECO:0000256" key="6">
    <source>
        <dbReference type="ARBA" id="ARBA00049024"/>
    </source>
</evidence>
<accession>A0ABW1RKY8</accession>
<dbReference type="NCBIfam" id="TIGR00407">
    <property type="entry name" value="proA"/>
    <property type="match status" value="1"/>
</dbReference>
<dbReference type="SUPFAM" id="SSF53720">
    <property type="entry name" value="ALDH-like"/>
    <property type="match status" value="1"/>
</dbReference>
<evidence type="ECO:0000256" key="7">
    <source>
        <dbReference type="HAMAP-Rule" id="MF_00412"/>
    </source>
</evidence>
<feature type="domain" description="Aldehyde dehydrogenase" evidence="8">
    <location>
        <begin position="320"/>
        <end position="382"/>
    </location>
</feature>
<comment type="pathway">
    <text evidence="1 7">Amino-acid biosynthesis; L-proline biosynthesis; L-glutamate 5-semialdehyde from L-glutamate: step 2/2.</text>
</comment>
<sequence>MRRSIMQSIQEMGQAAQAAAFTLGQLATTKKNDVLLAMAEALITATPTILAANQKDMTNATANQVRQVMRDRLKLDAARIAAMATGLRQVASLADPIGVIEKGWQTDAGLQVAQQRVPLGVIAMIYEARPNVTVDAAALTFKSGNAVILRGGKEALQSNMALATVLQQVLTNFNLPVAAIQLVTDTSHATAQALMQLNDYVDVLIPRGSGKFIKTVVQTATVPVIETGAGNCHIYVDDAADLAMARDIIVNAKTQRPAVCNAMEKLVVNQQVAAEFLPQIAAALAPYNVELRGDVQAQAILPDITPATEADWSTEYNDYILAIKVVPDIDAAIKHINRYNTKHSEAIITNDYAHSQQFTKQIDAAVVYVNASTRFTDGFEFGFGAEIGISTQKLHARGPMGLTALTSTKYVVRGAGQIRQ</sequence>
<keyword evidence="7" id="KW-0963">Cytoplasm</keyword>
<evidence type="ECO:0000256" key="2">
    <source>
        <dbReference type="ARBA" id="ARBA00022605"/>
    </source>
</evidence>
<comment type="similarity">
    <text evidence="7">Belongs to the gamma-glutamyl phosphate reductase family.</text>
</comment>
<comment type="catalytic activity">
    <reaction evidence="6 7">
        <text>L-glutamate 5-semialdehyde + phosphate + NADP(+) = L-glutamyl 5-phosphate + NADPH + H(+)</text>
        <dbReference type="Rhea" id="RHEA:19541"/>
        <dbReference type="ChEBI" id="CHEBI:15378"/>
        <dbReference type="ChEBI" id="CHEBI:43474"/>
        <dbReference type="ChEBI" id="CHEBI:57783"/>
        <dbReference type="ChEBI" id="CHEBI:58066"/>
        <dbReference type="ChEBI" id="CHEBI:58274"/>
        <dbReference type="ChEBI" id="CHEBI:58349"/>
        <dbReference type="EC" id="1.2.1.41"/>
    </reaction>
</comment>
<proteinExistence type="inferred from homology"/>
<dbReference type="InterPro" id="IPR015590">
    <property type="entry name" value="Aldehyde_DH_dom"/>
</dbReference>
<evidence type="ECO:0000256" key="3">
    <source>
        <dbReference type="ARBA" id="ARBA00022650"/>
    </source>
</evidence>
<dbReference type="Gene3D" id="3.40.605.10">
    <property type="entry name" value="Aldehyde Dehydrogenase, Chain A, domain 1"/>
    <property type="match status" value="1"/>
</dbReference>
<evidence type="ECO:0000259" key="8">
    <source>
        <dbReference type="Pfam" id="PF00171"/>
    </source>
</evidence>
<keyword evidence="3 7" id="KW-0641">Proline biosynthesis</keyword>
<dbReference type="InterPro" id="IPR020593">
    <property type="entry name" value="G-glutamylP_reductase_CS"/>
</dbReference>
<keyword evidence="2 7" id="KW-0028">Amino-acid biosynthesis</keyword>
<protein>
    <recommendedName>
        <fullName evidence="7">Gamma-glutamyl phosphate reductase</fullName>
        <shortName evidence="7">GPR</shortName>
        <ecNumber evidence="7">1.2.1.41</ecNumber>
    </recommendedName>
    <alternativeName>
        <fullName evidence="7">Glutamate-5-semialdehyde dehydrogenase</fullName>
    </alternativeName>
    <alternativeName>
        <fullName evidence="7">Glutamyl-gamma-semialdehyde dehydrogenase</fullName>
        <shortName evidence="7">GSA dehydrogenase</shortName>
    </alternativeName>
</protein>
<dbReference type="PANTHER" id="PTHR11063">
    <property type="entry name" value="GLUTAMATE SEMIALDEHYDE DEHYDROGENASE"/>
    <property type="match status" value="1"/>
</dbReference>
<dbReference type="RefSeq" id="WP_225418817.1">
    <property type="nucleotide sequence ID" value="NZ_JBHSSL010000117.1"/>
</dbReference>
<dbReference type="EC" id="1.2.1.41" evidence="7"/>
<dbReference type="InterPro" id="IPR012134">
    <property type="entry name" value="Glu-5-SA_DH"/>
</dbReference>
<dbReference type="GO" id="GO:0004350">
    <property type="term" value="F:glutamate-5-semialdehyde dehydrogenase activity"/>
    <property type="evidence" value="ECO:0007669"/>
    <property type="project" value="UniProtKB-EC"/>
</dbReference>
<feature type="domain" description="Aldehyde dehydrogenase" evidence="8">
    <location>
        <begin position="9"/>
        <end position="289"/>
    </location>
</feature>
<keyword evidence="5 7" id="KW-0560">Oxidoreductase</keyword>